<evidence type="ECO:0000313" key="1">
    <source>
        <dbReference type="EMBL" id="KKN02745.1"/>
    </source>
</evidence>
<proteinExistence type="predicted"/>
<dbReference type="EMBL" id="LAZR01005113">
    <property type="protein sequence ID" value="KKN02745.1"/>
    <property type="molecule type" value="Genomic_DNA"/>
</dbReference>
<accession>A0A0F9M5Q0</accession>
<reference evidence="1" key="1">
    <citation type="journal article" date="2015" name="Nature">
        <title>Complex archaea that bridge the gap between prokaryotes and eukaryotes.</title>
        <authorList>
            <person name="Spang A."/>
            <person name="Saw J.H."/>
            <person name="Jorgensen S.L."/>
            <person name="Zaremba-Niedzwiedzka K."/>
            <person name="Martijn J."/>
            <person name="Lind A.E."/>
            <person name="van Eijk R."/>
            <person name="Schleper C."/>
            <person name="Guy L."/>
            <person name="Ettema T.J."/>
        </authorList>
    </citation>
    <scope>NUCLEOTIDE SEQUENCE</scope>
</reference>
<gene>
    <name evidence="1" type="ORF">LCGC14_1114700</name>
</gene>
<dbReference type="AlphaFoldDB" id="A0A0F9M5Q0"/>
<sequence>MVSVVSFHLPDDAITTCDGCGAHRLSRRYRGLWLCLAGAWKCWRHRKAIYANHRDDERRSQIDEKAPV</sequence>
<comment type="caution">
    <text evidence="1">The sequence shown here is derived from an EMBL/GenBank/DDBJ whole genome shotgun (WGS) entry which is preliminary data.</text>
</comment>
<protein>
    <submittedName>
        <fullName evidence="1">Uncharacterized protein</fullName>
    </submittedName>
</protein>
<organism evidence="1">
    <name type="scientific">marine sediment metagenome</name>
    <dbReference type="NCBI Taxonomy" id="412755"/>
    <lineage>
        <taxon>unclassified sequences</taxon>
        <taxon>metagenomes</taxon>
        <taxon>ecological metagenomes</taxon>
    </lineage>
</organism>
<name>A0A0F9M5Q0_9ZZZZ</name>